<evidence type="ECO:0000256" key="6">
    <source>
        <dbReference type="ARBA" id="ARBA00038001"/>
    </source>
</evidence>
<keyword evidence="8" id="KW-0560">Oxidoreductase</keyword>
<keyword evidence="2" id="KW-0479">Metal-binding</keyword>
<proteinExistence type="inferred from homology"/>
<sequence length="109" mass="11918">MRKAVAKVEAVPPGEMLPVDIEGLPPIVIFNLDGELFATSNICTHAVARLSDGFFEEGVIECPLHSGCFDVRTGEATEFPCEIPLKTYNVEVDGDDILVEFDEACIEFI</sequence>
<dbReference type="SUPFAM" id="SSF50022">
    <property type="entry name" value="ISP domain"/>
    <property type="match status" value="1"/>
</dbReference>
<dbReference type="PANTHER" id="PTHR21496">
    <property type="entry name" value="FERREDOXIN-RELATED"/>
    <property type="match status" value="1"/>
</dbReference>
<evidence type="ECO:0000256" key="2">
    <source>
        <dbReference type="ARBA" id="ARBA00022723"/>
    </source>
</evidence>
<evidence type="ECO:0000259" key="7">
    <source>
        <dbReference type="PROSITE" id="PS51296"/>
    </source>
</evidence>
<organism evidence="8">
    <name type="scientific">Sphingomonas sp. A4</name>
    <dbReference type="NCBI Taxonomy" id="223555"/>
    <lineage>
        <taxon>Bacteria</taxon>
        <taxon>Pseudomonadati</taxon>
        <taxon>Pseudomonadota</taxon>
        <taxon>Alphaproteobacteria</taxon>
        <taxon>Sphingomonadales</taxon>
        <taxon>Sphingomonadaceae</taxon>
        <taxon>Sphingomonas</taxon>
    </lineage>
</organism>
<reference evidence="8" key="1">
    <citation type="journal article" date="2006" name="Microbiology (Mosc.)">
        <title>Functional and transcriptional analyses of the initial oxygenase genes for acenaphthene degradation from Sphingomonas sp. strain A4.</title>
        <authorList>
            <person name="Kouzuma A."/>
            <person name="Pinyakong O."/>
            <person name="Nojiri H."/>
            <person name="Omori T."/>
            <person name="Yamane H."/>
            <person name="Habe H."/>
        </authorList>
    </citation>
    <scope>NUCLEOTIDE SEQUENCE</scope>
    <source>
        <strain evidence="8">A4</strain>
    </source>
</reference>
<dbReference type="GO" id="GO:0051213">
    <property type="term" value="F:dioxygenase activity"/>
    <property type="evidence" value="ECO:0007669"/>
    <property type="project" value="UniProtKB-KW"/>
</dbReference>
<dbReference type="PANTHER" id="PTHR21496:SF0">
    <property type="entry name" value="RIESKE DOMAIN-CONTAINING PROTEIN"/>
    <property type="match status" value="1"/>
</dbReference>
<protein>
    <submittedName>
        <fullName evidence="8">Ferredoxin component of PAH-dioxygenase</fullName>
    </submittedName>
</protein>
<comment type="similarity">
    <text evidence="6">Belongs to the bacterial ring-hydroxylating dioxygenase ferredoxin component family.</text>
</comment>
<evidence type="ECO:0000256" key="5">
    <source>
        <dbReference type="ARBA" id="ARBA00034078"/>
    </source>
</evidence>
<keyword evidence="3" id="KW-0408">Iron</keyword>
<name>Q1MWM8_9SPHN</name>
<keyword evidence="1" id="KW-0001">2Fe-2S</keyword>
<feature type="domain" description="Rieske" evidence="7">
    <location>
        <begin position="3"/>
        <end position="99"/>
    </location>
</feature>
<dbReference type="InterPro" id="IPR017941">
    <property type="entry name" value="Rieske_2Fe-2S"/>
</dbReference>
<keyword evidence="4" id="KW-0411">Iron-sulfur</keyword>
<evidence type="ECO:0000256" key="3">
    <source>
        <dbReference type="ARBA" id="ARBA00023004"/>
    </source>
</evidence>
<dbReference type="InterPro" id="IPR036922">
    <property type="entry name" value="Rieske_2Fe-2S_sf"/>
</dbReference>
<dbReference type="CDD" id="cd03528">
    <property type="entry name" value="Rieske_RO_ferredoxin"/>
    <property type="match status" value="1"/>
</dbReference>
<dbReference type="GO" id="GO:0046872">
    <property type="term" value="F:metal ion binding"/>
    <property type="evidence" value="ECO:0007669"/>
    <property type="project" value="UniProtKB-KW"/>
</dbReference>
<dbReference type="AlphaFoldDB" id="Q1MWM8"/>
<evidence type="ECO:0000256" key="1">
    <source>
        <dbReference type="ARBA" id="ARBA00022714"/>
    </source>
</evidence>
<dbReference type="PROSITE" id="PS51296">
    <property type="entry name" value="RIESKE"/>
    <property type="match status" value="1"/>
</dbReference>
<comment type="cofactor">
    <cofactor evidence="5">
        <name>[2Fe-2S] cluster</name>
        <dbReference type="ChEBI" id="CHEBI:190135"/>
    </cofactor>
</comment>
<dbReference type="EMBL" id="AB240454">
    <property type="protein sequence ID" value="BAE93940.1"/>
    <property type="molecule type" value="Genomic_DNA"/>
</dbReference>
<gene>
    <name evidence="8" type="primary">arhA3</name>
</gene>
<dbReference type="Gene3D" id="2.102.10.10">
    <property type="entry name" value="Rieske [2Fe-2S] iron-sulphur domain"/>
    <property type="match status" value="1"/>
</dbReference>
<dbReference type="Pfam" id="PF00355">
    <property type="entry name" value="Rieske"/>
    <property type="match status" value="1"/>
</dbReference>
<keyword evidence="8" id="KW-0223">Dioxygenase</keyword>
<accession>Q1MWM8</accession>
<dbReference type="GO" id="GO:0051537">
    <property type="term" value="F:2 iron, 2 sulfur cluster binding"/>
    <property type="evidence" value="ECO:0007669"/>
    <property type="project" value="UniProtKB-KW"/>
</dbReference>
<evidence type="ECO:0000256" key="4">
    <source>
        <dbReference type="ARBA" id="ARBA00023014"/>
    </source>
</evidence>
<evidence type="ECO:0000313" key="8">
    <source>
        <dbReference type="EMBL" id="BAE93940.1"/>
    </source>
</evidence>